<sequence>MTVRMLIIFLLICLKTLFFSLACPIFCFHLLSFSIKYDWDSQMQNNSRSHFLVS</sequence>
<evidence type="ECO:0000313" key="1">
    <source>
        <dbReference type="EMBL" id="MBW84565.1"/>
    </source>
</evidence>
<organism evidence="1">
    <name type="scientific">Rhizophora mucronata</name>
    <name type="common">Asiatic mangrove</name>
    <dbReference type="NCBI Taxonomy" id="61149"/>
    <lineage>
        <taxon>Eukaryota</taxon>
        <taxon>Viridiplantae</taxon>
        <taxon>Streptophyta</taxon>
        <taxon>Embryophyta</taxon>
        <taxon>Tracheophyta</taxon>
        <taxon>Spermatophyta</taxon>
        <taxon>Magnoliopsida</taxon>
        <taxon>eudicotyledons</taxon>
        <taxon>Gunneridae</taxon>
        <taxon>Pentapetalae</taxon>
        <taxon>rosids</taxon>
        <taxon>fabids</taxon>
        <taxon>Malpighiales</taxon>
        <taxon>Rhizophoraceae</taxon>
        <taxon>Rhizophora</taxon>
    </lineage>
</organism>
<accession>A0A2P2ITI6</accession>
<name>A0A2P2ITI6_RHIMU</name>
<protein>
    <submittedName>
        <fullName evidence="1">Uncharacterized protein</fullName>
    </submittedName>
</protein>
<reference evidence="1" key="1">
    <citation type="submission" date="2018-02" db="EMBL/GenBank/DDBJ databases">
        <title>Rhizophora mucronata_Transcriptome.</title>
        <authorList>
            <person name="Meera S.P."/>
            <person name="Sreeshan A."/>
            <person name="Augustine A."/>
        </authorList>
    </citation>
    <scope>NUCLEOTIDE SEQUENCE</scope>
    <source>
        <tissue evidence="1">Leaf</tissue>
    </source>
</reference>
<proteinExistence type="predicted"/>
<dbReference type="AlphaFoldDB" id="A0A2P2ITI6"/>
<dbReference type="EMBL" id="GGEC01004082">
    <property type="protein sequence ID" value="MBW84565.1"/>
    <property type="molecule type" value="Transcribed_RNA"/>
</dbReference>